<keyword evidence="6" id="KW-1185">Reference proteome</keyword>
<evidence type="ECO:0000256" key="1">
    <source>
        <dbReference type="ARBA" id="ARBA00005417"/>
    </source>
</evidence>
<dbReference type="RefSeq" id="WP_136961511.1">
    <property type="nucleotide sequence ID" value="NZ_CP039690.1"/>
</dbReference>
<organism evidence="5 6">
    <name type="scientific">Phreatobacter stygius</name>
    <dbReference type="NCBI Taxonomy" id="1940610"/>
    <lineage>
        <taxon>Bacteria</taxon>
        <taxon>Pseudomonadati</taxon>
        <taxon>Pseudomonadota</taxon>
        <taxon>Alphaproteobacteria</taxon>
        <taxon>Hyphomicrobiales</taxon>
        <taxon>Phreatobacteraceae</taxon>
        <taxon>Phreatobacter</taxon>
    </lineage>
</organism>
<dbReference type="PROSITE" id="PS50893">
    <property type="entry name" value="ABC_TRANSPORTER_2"/>
    <property type="match status" value="1"/>
</dbReference>
<accession>A0A4D7B4C2</accession>
<feature type="domain" description="ABC transporter" evidence="4">
    <location>
        <begin position="8"/>
        <end position="244"/>
    </location>
</feature>
<proteinExistence type="inferred from homology"/>
<dbReference type="InterPro" id="IPR003593">
    <property type="entry name" value="AAA+_ATPase"/>
</dbReference>
<reference evidence="5 6" key="1">
    <citation type="submission" date="2019-04" db="EMBL/GenBank/DDBJ databases">
        <title>Phreatobacter aquaticus sp. nov.</title>
        <authorList>
            <person name="Choi A."/>
        </authorList>
    </citation>
    <scope>NUCLEOTIDE SEQUENCE [LARGE SCALE GENOMIC DNA]</scope>
    <source>
        <strain evidence="5 6">KCTC 52518</strain>
    </source>
</reference>
<evidence type="ECO:0000313" key="5">
    <source>
        <dbReference type="EMBL" id="QCI66065.1"/>
    </source>
</evidence>
<dbReference type="Pfam" id="PF00005">
    <property type="entry name" value="ABC_tran"/>
    <property type="match status" value="1"/>
</dbReference>
<evidence type="ECO:0000313" key="6">
    <source>
        <dbReference type="Proteomes" id="UP000298781"/>
    </source>
</evidence>
<dbReference type="KEGG" id="pstg:E8M01_18735"/>
<evidence type="ECO:0000256" key="2">
    <source>
        <dbReference type="ARBA" id="ARBA00022741"/>
    </source>
</evidence>
<dbReference type="InterPro" id="IPR003439">
    <property type="entry name" value="ABC_transporter-like_ATP-bd"/>
</dbReference>
<dbReference type="InterPro" id="IPR027417">
    <property type="entry name" value="P-loop_NTPase"/>
</dbReference>
<protein>
    <submittedName>
        <fullName evidence="5">ABC transporter ATP-binding protein</fullName>
    </submittedName>
</protein>
<dbReference type="CDD" id="cd03214">
    <property type="entry name" value="ABC_Iron-Siderophores_B12_Hemin"/>
    <property type="match status" value="1"/>
</dbReference>
<evidence type="ECO:0000259" key="4">
    <source>
        <dbReference type="PROSITE" id="PS50893"/>
    </source>
</evidence>
<dbReference type="PANTHER" id="PTHR42794:SF2">
    <property type="entry name" value="ABC TRANSPORTER ATP-BINDING PROTEIN"/>
    <property type="match status" value="1"/>
</dbReference>
<dbReference type="PROSITE" id="PS00211">
    <property type="entry name" value="ABC_TRANSPORTER_1"/>
    <property type="match status" value="1"/>
</dbReference>
<dbReference type="InterPro" id="IPR017871">
    <property type="entry name" value="ABC_transporter-like_CS"/>
</dbReference>
<dbReference type="SUPFAM" id="SSF52540">
    <property type="entry name" value="P-loop containing nucleoside triphosphate hydrolases"/>
    <property type="match status" value="1"/>
</dbReference>
<dbReference type="PANTHER" id="PTHR42794">
    <property type="entry name" value="HEMIN IMPORT ATP-BINDING PROTEIN HMUV"/>
    <property type="match status" value="1"/>
</dbReference>
<keyword evidence="2" id="KW-0547">Nucleotide-binding</keyword>
<gene>
    <name evidence="5" type="ORF">E8M01_18735</name>
</gene>
<evidence type="ECO:0000256" key="3">
    <source>
        <dbReference type="ARBA" id="ARBA00022840"/>
    </source>
</evidence>
<dbReference type="SMART" id="SM00382">
    <property type="entry name" value="AAA"/>
    <property type="match status" value="1"/>
</dbReference>
<dbReference type="GO" id="GO:0016887">
    <property type="term" value="F:ATP hydrolysis activity"/>
    <property type="evidence" value="ECO:0007669"/>
    <property type="project" value="InterPro"/>
</dbReference>
<comment type="similarity">
    <text evidence="1">Belongs to the ABC transporter superfamily.</text>
</comment>
<dbReference type="OrthoDB" id="9805601at2"/>
<keyword evidence="3 5" id="KW-0067">ATP-binding</keyword>
<name>A0A4D7B4C2_9HYPH</name>
<dbReference type="Gene3D" id="3.40.50.300">
    <property type="entry name" value="P-loop containing nucleotide triphosphate hydrolases"/>
    <property type="match status" value="1"/>
</dbReference>
<dbReference type="GO" id="GO:0005524">
    <property type="term" value="F:ATP binding"/>
    <property type="evidence" value="ECO:0007669"/>
    <property type="project" value="UniProtKB-KW"/>
</dbReference>
<dbReference type="EMBL" id="CP039690">
    <property type="protein sequence ID" value="QCI66065.1"/>
    <property type="molecule type" value="Genomic_DNA"/>
</dbReference>
<dbReference type="AlphaFoldDB" id="A0A4D7B4C2"/>
<sequence>MTNAPEALVIGDLSVGYPGRPVVEGFSLAPIAPGSVTAIVGPNAAGKSTLLRGLAGLLPVTGSIRIGLVELAGAVRRERARYVGFMPQSLPADARLNVLEAVIAALAVSAFDGSARSRVETRRQAMAVLERLSIGELALEPLDALSGGQRQLVSLAQAIIREPVILLLDEPTSALDLRHQVQVMRIVRDLADGGVIVVAVLHDLALAARWADRVAVLGRGALVAEGAPQAVLTPRLLADVYGIVARVEPCSAGTLQIIVDGLDEDRSARQWPT</sequence>
<dbReference type="Proteomes" id="UP000298781">
    <property type="component" value="Chromosome"/>
</dbReference>